<protein>
    <submittedName>
        <fullName evidence="2">SCP-2 sterol transfer family protein</fullName>
    </submittedName>
</protein>
<name>A0A238JBA1_9RHOB</name>
<dbReference type="Pfam" id="PF02036">
    <property type="entry name" value="SCP2"/>
    <property type="match status" value="1"/>
</dbReference>
<dbReference type="PANTHER" id="PTHR10094:SF25">
    <property type="entry name" value="SCP2 STEROL-BINDING DOMAIN-CONTAINING PROTEIN 1"/>
    <property type="match status" value="1"/>
</dbReference>
<dbReference type="Proteomes" id="UP000225972">
    <property type="component" value="Unassembled WGS sequence"/>
</dbReference>
<sequence>MSDIISTAVSALTEKLGGEGFDATAKFVLGDEGSLIVDENGVRAGDDDADVTLTADVDTFEQILTGDLNPTGAFMSGKLTIDGDMSAAMRLASVLA</sequence>
<dbReference type="GO" id="GO:0005829">
    <property type="term" value="C:cytosol"/>
    <property type="evidence" value="ECO:0007669"/>
    <property type="project" value="TreeGrafter"/>
</dbReference>
<evidence type="ECO:0000259" key="1">
    <source>
        <dbReference type="Pfam" id="PF02036"/>
    </source>
</evidence>
<dbReference type="OrthoDB" id="9809312at2"/>
<proteinExistence type="predicted"/>
<gene>
    <name evidence="2" type="ORF">TRP8649_01989</name>
</gene>
<feature type="domain" description="SCP2" evidence="1">
    <location>
        <begin position="24"/>
        <end position="95"/>
    </location>
</feature>
<dbReference type="Gene3D" id="3.30.1050.10">
    <property type="entry name" value="SCP2 sterol-binding domain"/>
    <property type="match status" value="1"/>
</dbReference>
<dbReference type="SUPFAM" id="SSF55718">
    <property type="entry name" value="SCP-like"/>
    <property type="match status" value="1"/>
</dbReference>
<organism evidence="2 3">
    <name type="scientific">Pelagimonas phthalicica</name>
    <dbReference type="NCBI Taxonomy" id="1037362"/>
    <lineage>
        <taxon>Bacteria</taxon>
        <taxon>Pseudomonadati</taxon>
        <taxon>Pseudomonadota</taxon>
        <taxon>Alphaproteobacteria</taxon>
        <taxon>Rhodobacterales</taxon>
        <taxon>Roseobacteraceae</taxon>
        <taxon>Pelagimonas</taxon>
    </lineage>
</organism>
<accession>A0A238JBA1</accession>
<evidence type="ECO:0000313" key="3">
    <source>
        <dbReference type="Proteomes" id="UP000225972"/>
    </source>
</evidence>
<evidence type="ECO:0000313" key="2">
    <source>
        <dbReference type="EMBL" id="SMX27879.1"/>
    </source>
</evidence>
<keyword evidence="3" id="KW-1185">Reference proteome</keyword>
<dbReference type="InterPro" id="IPR036527">
    <property type="entry name" value="SCP2_sterol-bd_dom_sf"/>
</dbReference>
<reference evidence="3" key="1">
    <citation type="submission" date="2017-05" db="EMBL/GenBank/DDBJ databases">
        <authorList>
            <person name="Rodrigo-Torres L."/>
            <person name="Arahal R. D."/>
            <person name="Lucena T."/>
        </authorList>
    </citation>
    <scope>NUCLEOTIDE SEQUENCE [LARGE SCALE GENOMIC DNA]</scope>
    <source>
        <strain evidence="3">CECT 8649</strain>
    </source>
</reference>
<dbReference type="RefSeq" id="WP_099244365.1">
    <property type="nucleotide sequence ID" value="NZ_FXXP01000001.1"/>
</dbReference>
<dbReference type="PANTHER" id="PTHR10094">
    <property type="entry name" value="STEROL CARRIER PROTEIN 2 SCP-2 FAMILY PROTEIN"/>
    <property type="match status" value="1"/>
</dbReference>
<dbReference type="InterPro" id="IPR003033">
    <property type="entry name" value="SCP2_sterol-bd_dom"/>
</dbReference>
<dbReference type="EMBL" id="FXXP01000001">
    <property type="protein sequence ID" value="SMX27879.1"/>
    <property type="molecule type" value="Genomic_DNA"/>
</dbReference>
<dbReference type="AlphaFoldDB" id="A0A238JBA1"/>